<comment type="similarity">
    <text evidence="2">Belongs to the TenA family.</text>
</comment>
<dbReference type="Proteomes" id="UP001501490">
    <property type="component" value="Unassembled WGS sequence"/>
</dbReference>
<dbReference type="InterPro" id="IPR050967">
    <property type="entry name" value="Thiamine_Salvage_TenA"/>
</dbReference>
<proteinExistence type="inferred from homology"/>
<dbReference type="Gene3D" id="1.20.910.10">
    <property type="entry name" value="Heme oxygenase-like"/>
    <property type="match status" value="1"/>
</dbReference>
<evidence type="ECO:0000256" key="2">
    <source>
        <dbReference type="RuleBase" id="RU363093"/>
    </source>
</evidence>
<comment type="catalytic activity">
    <reaction evidence="2">
        <text>thiamine + H2O = 5-(2-hydroxyethyl)-4-methylthiazole + 4-amino-5-hydroxymethyl-2-methylpyrimidine + H(+)</text>
        <dbReference type="Rhea" id="RHEA:17509"/>
        <dbReference type="ChEBI" id="CHEBI:15377"/>
        <dbReference type="ChEBI" id="CHEBI:15378"/>
        <dbReference type="ChEBI" id="CHEBI:16892"/>
        <dbReference type="ChEBI" id="CHEBI:17957"/>
        <dbReference type="ChEBI" id="CHEBI:18385"/>
        <dbReference type="EC" id="3.5.99.2"/>
    </reaction>
</comment>
<evidence type="ECO:0000313" key="5">
    <source>
        <dbReference type="Proteomes" id="UP001501490"/>
    </source>
</evidence>
<dbReference type="PANTHER" id="PTHR43198:SF2">
    <property type="entry name" value="SI:CH1073-67J19.1-RELATED"/>
    <property type="match status" value="1"/>
</dbReference>
<keyword evidence="2" id="KW-0378">Hydrolase</keyword>
<dbReference type="PANTHER" id="PTHR43198">
    <property type="entry name" value="BIFUNCTIONAL TH2 PROTEIN"/>
    <property type="match status" value="1"/>
</dbReference>
<dbReference type="InterPro" id="IPR027574">
    <property type="entry name" value="Thiaminase_II"/>
</dbReference>
<sequence>MTPSTFSQQLWDAAEPIYDAILVHPFITGLADGTLPRESFAYFIVQDSHYLRDYSRALALTAARAHDEDEVAMFADHAANAIAVERGLHAELLGDLELTSTDVDAAGSGPVTTAYMSYLTAVCATGSYPEAVATVLPCYWIYRQVGHVLEAGSSPDPLYARWIATYGSAEVDAIVDRVLSVTDRIGSDLGAAERERCVRHFRTTARYEWMFWDAAYQRLPWPI</sequence>
<evidence type="ECO:0000313" key="4">
    <source>
        <dbReference type="EMBL" id="GAA3639879.1"/>
    </source>
</evidence>
<dbReference type="InterPro" id="IPR016084">
    <property type="entry name" value="Haem_Oase-like_multi-hlx"/>
</dbReference>
<dbReference type="EC" id="3.5.99.2" evidence="2"/>
<feature type="domain" description="Thiaminase-2/PQQC" evidence="3">
    <location>
        <begin position="11"/>
        <end position="217"/>
    </location>
</feature>
<gene>
    <name evidence="4" type="primary">tenA</name>
    <name evidence="4" type="ORF">GCM10022236_48030</name>
</gene>
<dbReference type="EMBL" id="BAABAB010000050">
    <property type="protein sequence ID" value="GAA3639879.1"/>
    <property type="molecule type" value="Genomic_DNA"/>
</dbReference>
<reference evidence="5" key="1">
    <citation type="journal article" date="2019" name="Int. J. Syst. Evol. Microbiol.">
        <title>The Global Catalogue of Microorganisms (GCM) 10K type strain sequencing project: providing services to taxonomists for standard genome sequencing and annotation.</title>
        <authorList>
            <consortium name="The Broad Institute Genomics Platform"/>
            <consortium name="The Broad Institute Genome Sequencing Center for Infectious Disease"/>
            <person name="Wu L."/>
            <person name="Ma J."/>
        </authorList>
    </citation>
    <scope>NUCLEOTIDE SEQUENCE [LARGE SCALE GENOMIC DNA]</scope>
    <source>
        <strain evidence="5">JCM 16929</strain>
    </source>
</reference>
<evidence type="ECO:0000256" key="1">
    <source>
        <dbReference type="ARBA" id="ARBA00004948"/>
    </source>
</evidence>
<evidence type="ECO:0000259" key="3">
    <source>
        <dbReference type="Pfam" id="PF03070"/>
    </source>
</evidence>
<comment type="pathway">
    <text evidence="1 2">Cofactor biosynthesis; thiamine diphosphate biosynthesis.</text>
</comment>
<organism evidence="4 5">
    <name type="scientific">Microlunatus ginsengisoli</name>
    <dbReference type="NCBI Taxonomy" id="363863"/>
    <lineage>
        <taxon>Bacteria</taxon>
        <taxon>Bacillati</taxon>
        <taxon>Actinomycetota</taxon>
        <taxon>Actinomycetes</taxon>
        <taxon>Propionibacteriales</taxon>
        <taxon>Propionibacteriaceae</taxon>
        <taxon>Microlunatus</taxon>
    </lineage>
</organism>
<dbReference type="RefSeq" id="WP_344809412.1">
    <property type="nucleotide sequence ID" value="NZ_BAABAB010000050.1"/>
</dbReference>
<dbReference type="NCBIfam" id="TIGR04306">
    <property type="entry name" value="salvage_TenA"/>
    <property type="match status" value="1"/>
</dbReference>
<comment type="catalytic activity">
    <reaction evidence="2">
        <text>4-amino-5-aminomethyl-2-methylpyrimidine + H2O = 4-amino-5-hydroxymethyl-2-methylpyrimidine + NH4(+)</text>
        <dbReference type="Rhea" id="RHEA:31799"/>
        <dbReference type="ChEBI" id="CHEBI:15377"/>
        <dbReference type="ChEBI" id="CHEBI:16892"/>
        <dbReference type="ChEBI" id="CHEBI:28938"/>
        <dbReference type="ChEBI" id="CHEBI:63416"/>
        <dbReference type="EC" id="3.5.99.2"/>
    </reaction>
</comment>
<keyword evidence="5" id="KW-1185">Reference proteome</keyword>
<accession>A0ABP7ASV1</accession>
<dbReference type="SUPFAM" id="SSF48613">
    <property type="entry name" value="Heme oxygenase-like"/>
    <property type="match status" value="1"/>
</dbReference>
<dbReference type="InterPro" id="IPR004305">
    <property type="entry name" value="Thiaminase-2/PQQC"/>
</dbReference>
<dbReference type="CDD" id="cd19365">
    <property type="entry name" value="TenA_C-like"/>
    <property type="match status" value="1"/>
</dbReference>
<keyword evidence="2" id="KW-0784">Thiamine biosynthesis</keyword>
<dbReference type="Pfam" id="PF03070">
    <property type="entry name" value="TENA_THI-4"/>
    <property type="match status" value="1"/>
</dbReference>
<name>A0ABP7ASV1_9ACTN</name>
<protein>
    <recommendedName>
        <fullName evidence="2">Aminopyrimidine aminohydrolase</fullName>
        <ecNumber evidence="2">3.5.99.2</ecNumber>
    </recommendedName>
</protein>
<comment type="caution">
    <text evidence="4">The sequence shown here is derived from an EMBL/GenBank/DDBJ whole genome shotgun (WGS) entry which is preliminary data.</text>
</comment>
<comment type="function">
    <text evidence="2">Catalyzes an amino-pyrimidine hydrolysis reaction at the C5' of the pyrimidine moiety of thiamine compounds, a reaction that is part of a thiamine salvage pathway.</text>
</comment>